<comment type="similarity">
    <text evidence="1">Belongs to the UPF0065 (bug) family.</text>
</comment>
<keyword evidence="4" id="KW-1185">Reference proteome</keyword>
<feature type="signal peptide" evidence="2">
    <location>
        <begin position="1"/>
        <end position="24"/>
    </location>
</feature>
<dbReference type="STRING" id="68895.RR42_s1577"/>
<proteinExistence type="inferred from homology"/>
<dbReference type="InterPro" id="IPR005064">
    <property type="entry name" value="BUG"/>
</dbReference>
<evidence type="ECO:0000313" key="3">
    <source>
        <dbReference type="EMBL" id="AJG23165.1"/>
    </source>
</evidence>
<dbReference type="Pfam" id="PF03401">
    <property type="entry name" value="TctC"/>
    <property type="match status" value="1"/>
</dbReference>
<dbReference type="AlphaFoldDB" id="A0A0C4YKV5"/>
<sequence>MTSYRRRRLLLAACAGLAAPAATYAGMQGKPVIRILLGLPPGGGTDAIARYFADWLPQVLEQPVIIESHVGVGGRLAADALMAAKPDGLTYMIAPNATPTFQTLVFGPQLKWNLWRDFAPVAGLVSYPLGMAVRTDTGISNAREFVQWVRKHPENAVFGTPGLGGMNHFLGMQFARAAGIALSVAPYKGTPPLINDLVGGHVPAAVTLLDDMLKYHRAGKVRMIGIFSAKRSPLAPDIPTMVEQGINVTSGDGWTAMWAPAGTPGTELERMQQALRKILSMPQTTEFLMKRLAVVPDFLDAQDMARRQRAELATWEPIIKASGFKPE</sequence>
<evidence type="ECO:0000256" key="1">
    <source>
        <dbReference type="ARBA" id="ARBA00006987"/>
    </source>
</evidence>
<feature type="chain" id="PRO_5002181801" evidence="2">
    <location>
        <begin position="25"/>
        <end position="327"/>
    </location>
</feature>
<evidence type="ECO:0000256" key="2">
    <source>
        <dbReference type="SAM" id="SignalP"/>
    </source>
</evidence>
<dbReference type="Proteomes" id="UP000031843">
    <property type="component" value="Chromosome secondary"/>
</dbReference>
<dbReference type="SUPFAM" id="SSF53850">
    <property type="entry name" value="Periplasmic binding protein-like II"/>
    <property type="match status" value="1"/>
</dbReference>
<organism evidence="3 4">
    <name type="scientific">Cupriavidus basilensis</name>
    <dbReference type="NCBI Taxonomy" id="68895"/>
    <lineage>
        <taxon>Bacteria</taxon>
        <taxon>Pseudomonadati</taxon>
        <taxon>Pseudomonadota</taxon>
        <taxon>Betaproteobacteria</taxon>
        <taxon>Burkholderiales</taxon>
        <taxon>Burkholderiaceae</taxon>
        <taxon>Cupriavidus</taxon>
    </lineage>
</organism>
<dbReference type="Gene3D" id="3.40.190.150">
    <property type="entry name" value="Bordetella uptake gene, domain 1"/>
    <property type="match status" value="1"/>
</dbReference>
<dbReference type="PANTHER" id="PTHR42928">
    <property type="entry name" value="TRICARBOXYLATE-BINDING PROTEIN"/>
    <property type="match status" value="1"/>
</dbReference>
<dbReference type="KEGG" id="cbw:RR42_s1577"/>
<gene>
    <name evidence="3" type="ORF">RR42_s1577</name>
</gene>
<keyword evidence="2" id="KW-0732">Signal</keyword>
<protein>
    <submittedName>
        <fullName evidence="3">Putative exported protein</fullName>
    </submittedName>
</protein>
<dbReference type="PANTHER" id="PTHR42928:SF5">
    <property type="entry name" value="BLR1237 PROTEIN"/>
    <property type="match status" value="1"/>
</dbReference>
<accession>A0A0C4YKV5</accession>
<name>A0A0C4YKV5_9BURK</name>
<reference evidence="3 4" key="1">
    <citation type="journal article" date="2015" name="Genome Announc.">
        <title>Complete Genome Sequence of Cupriavidus basilensis 4G11, Isolated from the Oak Ridge Field Research Center Site.</title>
        <authorList>
            <person name="Ray J."/>
            <person name="Waters R.J."/>
            <person name="Skerker J.M."/>
            <person name="Kuehl J.V."/>
            <person name="Price M.N."/>
            <person name="Huang J."/>
            <person name="Chakraborty R."/>
            <person name="Arkin A.P."/>
            <person name="Deutschbauer A."/>
        </authorList>
    </citation>
    <scope>NUCLEOTIDE SEQUENCE [LARGE SCALE GENOMIC DNA]</scope>
    <source>
        <strain evidence="3">4G11</strain>
    </source>
</reference>
<dbReference type="RefSeq" id="WP_043354866.1">
    <property type="nucleotide sequence ID" value="NZ_CP010537.1"/>
</dbReference>
<dbReference type="OrthoDB" id="8686127at2"/>
<dbReference type="PIRSF" id="PIRSF017082">
    <property type="entry name" value="YflP"/>
    <property type="match status" value="1"/>
</dbReference>
<dbReference type="Gene3D" id="3.40.190.10">
    <property type="entry name" value="Periplasmic binding protein-like II"/>
    <property type="match status" value="1"/>
</dbReference>
<evidence type="ECO:0000313" key="4">
    <source>
        <dbReference type="Proteomes" id="UP000031843"/>
    </source>
</evidence>
<dbReference type="EMBL" id="CP010537">
    <property type="protein sequence ID" value="AJG23165.1"/>
    <property type="molecule type" value="Genomic_DNA"/>
</dbReference>
<dbReference type="InterPro" id="IPR042100">
    <property type="entry name" value="Bug_dom1"/>
</dbReference>